<evidence type="ECO:0000313" key="2">
    <source>
        <dbReference type="Proteomes" id="UP000287910"/>
    </source>
</evidence>
<gene>
    <name evidence="1" type="ORF">EK386_04720</name>
</gene>
<name>A0A3S0P9M8_9BACI</name>
<dbReference type="RefSeq" id="WP_126657870.1">
    <property type="nucleotide sequence ID" value="NZ_RYYR01000004.1"/>
</dbReference>
<reference evidence="1 2" key="1">
    <citation type="submission" date="2018-12" db="EMBL/GenBank/DDBJ databases">
        <title>Lysinibacillus antri sp. nov., isolated from a cave soil.</title>
        <authorList>
            <person name="Narsing Rao M.P."/>
            <person name="Zhang H."/>
            <person name="Dong Z.-Y."/>
            <person name="Niu X.-K."/>
            <person name="Zhang K."/>
            <person name="Fang B.-Z."/>
            <person name="Kang Y.-Q."/>
            <person name="Xiao M."/>
            <person name="Li W.-J."/>
        </authorList>
    </citation>
    <scope>NUCLEOTIDE SEQUENCE [LARGE SCALE GENOMIC DNA]</scope>
    <source>
        <strain evidence="1 2">SYSU K30002</strain>
    </source>
</reference>
<keyword evidence="2" id="KW-1185">Reference proteome</keyword>
<dbReference type="Proteomes" id="UP000287910">
    <property type="component" value="Unassembled WGS sequence"/>
</dbReference>
<organism evidence="1 2">
    <name type="scientific">Lysinibacillus antri</name>
    <dbReference type="NCBI Taxonomy" id="2498145"/>
    <lineage>
        <taxon>Bacteria</taxon>
        <taxon>Bacillati</taxon>
        <taxon>Bacillota</taxon>
        <taxon>Bacilli</taxon>
        <taxon>Bacillales</taxon>
        <taxon>Bacillaceae</taxon>
        <taxon>Lysinibacillus</taxon>
    </lineage>
</organism>
<accession>A0A3S0P9M8</accession>
<protein>
    <submittedName>
        <fullName evidence="1">Uncharacterized protein</fullName>
    </submittedName>
</protein>
<sequence>MTLYSVLVANKPLPIIDCTGIAEITVKELKKLYPITEDTPEQMWHSMPDDAMILHAPDESASGQLNIFEWSNPPYDLEDYNNKPHIYCIEGNWSSVFLNDLLNYLKQSIKKEQEAELIRFWAGEYNQKLKKRKINIEEIELHHIENLKNEQYIRTIF</sequence>
<proteinExistence type="predicted"/>
<dbReference type="AlphaFoldDB" id="A0A3S0P9M8"/>
<comment type="caution">
    <text evidence="1">The sequence shown here is derived from an EMBL/GenBank/DDBJ whole genome shotgun (WGS) entry which is preliminary data.</text>
</comment>
<evidence type="ECO:0000313" key="1">
    <source>
        <dbReference type="EMBL" id="RUL55630.1"/>
    </source>
</evidence>
<dbReference type="EMBL" id="RYYR01000004">
    <property type="protein sequence ID" value="RUL55630.1"/>
    <property type="molecule type" value="Genomic_DNA"/>
</dbReference>